<reference evidence="5 6" key="1">
    <citation type="submission" date="2017-05" db="EMBL/GenBank/DDBJ databases">
        <authorList>
            <person name="Varghese N."/>
            <person name="Submissions S."/>
        </authorList>
    </citation>
    <scope>NUCLEOTIDE SEQUENCE [LARGE SCALE GENOMIC DNA]</scope>
    <source>
        <strain evidence="5 6">DSM 21194</strain>
    </source>
</reference>
<feature type="domain" description="Tyr recombinase" evidence="4">
    <location>
        <begin position="220"/>
        <end position="396"/>
    </location>
</feature>
<dbReference type="InterPro" id="IPR013762">
    <property type="entry name" value="Integrase-like_cat_sf"/>
</dbReference>
<evidence type="ECO:0000256" key="2">
    <source>
        <dbReference type="ARBA" id="ARBA00023125"/>
    </source>
</evidence>
<sequence>MTYQTLQLSYLIRKHKKRKDGTVPIYLRIGMGGKRVEISASRTIAPEKWDPDRKKVKGRTPEVKSINSYLDTLKANVYDAHRQLLQEGEEISAKAIKRRLTGKDKKSHAVVDVFTKHNEKMKSLVGMDFAKGTYKRYCTCLNHIKDFLSQEYDMEYPVDKVDLEFIEAFEYYLKTKKNPCGHNSALKYVFNFKKIVHLAMRKKWLDEDPFLEYDKTLQKKSPTCLSQDELERIESTELESERLRRIRDVFVFRCYTGLAYSDACRVDGNHIKYNNEGKPYLDVKRVKTDKQAIIPLLPKAMEIIKKYHDDPETADGRLLPTISNQKTNEYLKEVATLAGVDKKLTTHVARHTCATTVMLANEVPVETVQKILGHSKLSTTMHYARVAGSKIHKDINKLQKRLAS</sequence>
<dbReference type="InterPro" id="IPR011010">
    <property type="entry name" value="DNA_brk_join_enz"/>
</dbReference>
<keyword evidence="6" id="KW-1185">Reference proteome</keyword>
<dbReference type="GO" id="GO:0015074">
    <property type="term" value="P:DNA integration"/>
    <property type="evidence" value="ECO:0007669"/>
    <property type="project" value="InterPro"/>
</dbReference>
<dbReference type="InterPro" id="IPR035386">
    <property type="entry name" value="Arm-DNA-bind_5"/>
</dbReference>
<dbReference type="AlphaFoldDB" id="A0A521D7S6"/>
<dbReference type="Gene3D" id="1.10.443.10">
    <property type="entry name" value="Intergrase catalytic core"/>
    <property type="match status" value="1"/>
</dbReference>
<gene>
    <name evidence="5" type="ORF">SAMN06265218_108171</name>
</gene>
<dbReference type="Pfam" id="PF13102">
    <property type="entry name" value="Phage_int_SAM_5"/>
    <property type="match status" value="1"/>
</dbReference>
<accession>A0A521D7S6</accession>
<evidence type="ECO:0000256" key="1">
    <source>
        <dbReference type="ARBA" id="ARBA00008857"/>
    </source>
</evidence>
<organism evidence="5 6">
    <name type="scientific">Fodinibius sediminis</name>
    <dbReference type="NCBI Taxonomy" id="1214077"/>
    <lineage>
        <taxon>Bacteria</taxon>
        <taxon>Pseudomonadati</taxon>
        <taxon>Balneolota</taxon>
        <taxon>Balneolia</taxon>
        <taxon>Balneolales</taxon>
        <taxon>Balneolaceae</taxon>
        <taxon>Fodinibius</taxon>
    </lineage>
</organism>
<dbReference type="CDD" id="cd01185">
    <property type="entry name" value="INTN1_C_like"/>
    <property type="match status" value="1"/>
</dbReference>
<dbReference type="EMBL" id="FXTH01000008">
    <property type="protein sequence ID" value="SMO66950.1"/>
    <property type="molecule type" value="Genomic_DNA"/>
</dbReference>
<name>A0A521D7S6_9BACT</name>
<evidence type="ECO:0000256" key="3">
    <source>
        <dbReference type="ARBA" id="ARBA00023172"/>
    </source>
</evidence>
<dbReference type="InterPro" id="IPR010998">
    <property type="entry name" value="Integrase_recombinase_N"/>
</dbReference>
<dbReference type="PANTHER" id="PTHR30349">
    <property type="entry name" value="PHAGE INTEGRASE-RELATED"/>
    <property type="match status" value="1"/>
</dbReference>
<dbReference type="OrthoDB" id="1068680at2"/>
<dbReference type="RefSeq" id="WP_142714589.1">
    <property type="nucleotide sequence ID" value="NZ_FXTH01000008.1"/>
</dbReference>
<dbReference type="InterPro" id="IPR002104">
    <property type="entry name" value="Integrase_catalytic"/>
</dbReference>
<protein>
    <submittedName>
        <fullName evidence="5">Site-specific recombinase XerD</fullName>
    </submittedName>
</protein>
<comment type="similarity">
    <text evidence="1">Belongs to the 'phage' integrase family.</text>
</comment>
<dbReference type="Pfam" id="PF17293">
    <property type="entry name" value="Arm-DNA-bind_5"/>
    <property type="match status" value="1"/>
</dbReference>
<dbReference type="SUPFAM" id="SSF56349">
    <property type="entry name" value="DNA breaking-rejoining enzymes"/>
    <property type="match status" value="1"/>
</dbReference>
<dbReference type="InterPro" id="IPR050090">
    <property type="entry name" value="Tyrosine_recombinase_XerCD"/>
</dbReference>
<dbReference type="GO" id="GO:0006310">
    <property type="term" value="P:DNA recombination"/>
    <property type="evidence" value="ECO:0007669"/>
    <property type="project" value="UniProtKB-KW"/>
</dbReference>
<dbReference type="PROSITE" id="PS51898">
    <property type="entry name" value="TYR_RECOMBINASE"/>
    <property type="match status" value="1"/>
</dbReference>
<dbReference type="Gene3D" id="1.10.150.130">
    <property type="match status" value="1"/>
</dbReference>
<evidence type="ECO:0000259" key="4">
    <source>
        <dbReference type="PROSITE" id="PS51898"/>
    </source>
</evidence>
<evidence type="ECO:0000313" key="5">
    <source>
        <dbReference type="EMBL" id="SMO66950.1"/>
    </source>
</evidence>
<dbReference type="PANTHER" id="PTHR30349:SF64">
    <property type="entry name" value="PROPHAGE INTEGRASE INTD-RELATED"/>
    <property type="match status" value="1"/>
</dbReference>
<dbReference type="InterPro" id="IPR025269">
    <property type="entry name" value="SAM-like_dom"/>
</dbReference>
<keyword evidence="2" id="KW-0238">DNA-binding</keyword>
<dbReference type="Proteomes" id="UP000317593">
    <property type="component" value="Unassembled WGS sequence"/>
</dbReference>
<dbReference type="Pfam" id="PF00589">
    <property type="entry name" value="Phage_integrase"/>
    <property type="match status" value="1"/>
</dbReference>
<evidence type="ECO:0000313" key="6">
    <source>
        <dbReference type="Proteomes" id="UP000317593"/>
    </source>
</evidence>
<dbReference type="GO" id="GO:0003677">
    <property type="term" value="F:DNA binding"/>
    <property type="evidence" value="ECO:0007669"/>
    <property type="project" value="UniProtKB-KW"/>
</dbReference>
<keyword evidence="3" id="KW-0233">DNA recombination</keyword>
<proteinExistence type="inferred from homology"/>